<dbReference type="RefSeq" id="WP_062902509.1">
    <property type="nucleotide sequence ID" value="NZ_CP013342.1"/>
</dbReference>
<dbReference type="GO" id="GO:0006355">
    <property type="term" value="P:regulation of DNA-templated transcription"/>
    <property type="evidence" value="ECO:0007669"/>
    <property type="project" value="InterPro"/>
</dbReference>
<dbReference type="Proteomes" id="UP000076234">
    <property type="component" value="Chromosome"/>
</dbReference>
<dbReference type="SMART" id="SM00421">
    <property type="entry name" value="HTH_LUXR"/>
    <property type="match status" value="1"/>
</dbReference>
<evidence type="ECO:0000313" key="4">
    <source>
        <dbReference type="Proteomes" id="UP000076234"/>
    </source>
</evidence>
<dbReference type="InterPro" id="IPR039420">
    <property type="entry name" value="WalR-like"/>
</dbReference>
<dbReference type="STRING" id="1219058.AOA14_16045"/>
<evidence type="ECO:0000313" key="3">
    <source>
        <dbReference type="EMBL" id="AMU96118.1"/>
    </source>
</evidence>
<sequence>MSQLIKISLLARYEIAREGLRNILSGESFQIQASVSDASALFDPLGRVADDVDIHVIVVDGGDTGFGLDACRRLATKKDHARLALLFDHYVFEDVVEAFQIGVDAVIIKEILCAPLVGSIKLAALGEKVFPSQLVNNLTSWVPAALGGDWKSSAASVGLSGREIEILESIMAGMANKVIARQLGICEATVKVHVKAILRKLGVENRTQAATWGVKNGLGEPVQLNLREVRPVRAPFRPPPLPGRAA</sequence>
<proteinExistence type="predicted"/>
<dbReference type="CDD" id="cd00156">
    <property type="entry name" value="REC"/>
    <property type="match status" value="1"/>
</dbReference>
<dbReference type="InterPro" id="IPR011006">
    <property type="entry name" value="CheY-like_superfamily"/>
</dbReference>
<evidence type="ECO:0000259" key="2">
    <source>
        <dbReference type="PROSITE" id="PS50043"/>
    </source>
</evidence>
<dbReference type="PRINTS" id="PR00038">
    <property type="entry name" value="HTHLUXR"/>
</dbReference>
<dbReference type="SUPFAM" id="SSF46894">
    <property type="entry name" value="C-terminal effector domain of the bipartite response regulators"/>
    <property type="match status" value="1"/>
</dbReference>
<evidence type="ECO:0000256" key="1">
    <source>
        <dbReference type="ARBA" id="ARBA00023125"/>
    </source>
</evidence>
<dbReference type="GO" id="GO:0003677">
    <property type="term" value="F:DNA binding"/>
    <property type="evidence" value="ECO:0007669"/>
    <property type="project" value="UniProtKB-KW"/>
</dbReference>
<dbReference type="AlphaFoldDB" id="A0A142W238"/>
<reference evidence="3 4" key="2">
    <citation type="journal article" date="2016" name="Genome Announc.">
        <title>Complete Genome Sequence of Sphingopyxis terrae Strain 203-1 (NBRC 111660), a Polyethylene Glycol Degrader.</title>
        <authorList>
            <person name="Ohtsubo Y."/>
            <person name="Nonoyama S."/>
            <person name="Nagata Y."/>
            <person name="Numata M."/>
            <person name="Tsuchikane K."/>
            <person name="Hosoyama A."/>
            <person name="Yamazoe A."/>
            <person name="Tsuda M."/>
            <person name="Fujita N."/>
            <person name="Kawai F."/>
        </authorList>
    </citation>
    <scope>NUCLEOTIDE SEQUENCE [LARGE SCALE GENOMIC DNA]</scope>
    <source>
        <strain evidence="3 4">203-1</strain>
    </source>
</reference>
<gene>
    <name evidence="3" type="ORF">AOA14_16045</name>
</gene>
<dbReference type="PANTHER" id="PTHR43214">
    <property type="entry name" value="TWO-COMPONENT RESPONSE REGULATOR"/>
    <property type="match status" value="1"/>
</dbReference>
<name>A0A142W238_9SPHN</name>
<feature type="domain" description="HTH luxR-type" evidence="2">
    <location>
        <begin position="152"/>
        <end position="217"/>
    </location>
</feature>
<dbReference type="Pfam" id="PF00196">
    <property type="entry name" value="GerE"/>
    <property type="match status" value="1"/>
</dbReference>
<dbReference type="SUPFAM" id="SSF52172">
    <property type="entry name" value="CheY-like"/>
    <property type="match status" value="1"/>
</dbReference>
<dbReference type="PROSITE" id="PS50043">
    <property type="entry name" value="HTH_LUXR_2"/>
    <property type="match status" value="1"/>
</dbReference>
<dbReference type="InterPro" id="IPR016032">
    <property type="entry name" value="Sig_transdc_resp-reg_C-effctor"/>
</dbReference>
<dbReference type="PANTHER" id="PTHR43214:SF42">
    <property type="entry name" value="TRANSCRIPTIONAL REGULATORY PROTEIN DESR"/>
    <property type="match status" value="1"/>
</dbReference>
<dbReference type="PROSITE" id="PS00622">
    <property type="entry name" value="HTH_LUXR_1"/>
    <property type="match status" value="1"/>
</dbReference>
<keyword evidence="1" id="KW-0238">DNA-binding</keyword>
<protein>
    <recommendedName>
        <fullName evidence="2">HTH luxR-type domain-containing protein</fullName>
    </recommendedName>
</protein>
<accession>A0A142W238</accession>
<dbReference type="KEGG" id="ster:AOA14_16045"/>
<dbReference type="EMBL" id="CP013342">
    <property type="protein sequence ID" value="AMU96118.1"/>
    <property type="molecule type" value="Genomic_DNA"/>
</dbReference>
<dbReference type="CDD" id="cd06170">
    <property type="entry name" value="LuxR_C_like"/>
    <property type="match status" value="1"/>
</dbReference>
<dbReference type="InterPro" id="IPR000792">
    <property type="entry name" value="Tscrpt_reg_LuxR_C"/>
</dbReference>
<reference evidence="4" key="1">
    <citation type="submission" date="2015-11" db="EMBL/GenBank/DDBJ databases">
        <title>Complete genome sequence of a polyethylene glycol-degrading strain Sphingopyxis terrae strain 203-1 (NBRC 15098).</title>
        <authorList>
            <person name="Yoshiyuki O."/>
            <person name="Shouta N."/>
            <person name="Nagata Y."/>
            <person name="Numata M."/>
            <person name="Tsuchikane K."/>
            <person name="Hosoyama A."/>
            <person name="Yamazoe A."/>
            <person name="Tsuda M."/>
            <person name="Fujita N."/>
            <person name="Kawai F."/>
        </authorList>
    </citation>
    <scope>NUCLEOTIDE SEQUENCE [LARGE SCALE GENOMIC DNA]</scope>
    <source>
        <strain evidence="4">203-1</strain>
    </source>
</reference>
<organism evidence="3 4">
    <name type="scientific">Sphingopyxis terrae subsp. terrae NBRC 15098</name>
    <dbReference type="NCBI Taxonomy" id="1219058"/>
    <lineage>
        <taxon>Bacteria</taxon>
        <taxon>Pseudomonadati</taxon>
        <taxon>Pseudomonadota</taxon>
        <taxon>Alphaproteobacteria</taxon>
        <taxon>Sphingomonadales</taxon>
        <taxon>Sphingomonadaceae</taxon>
        <taxon>Sphingopyxis</taxon>
    </lineage>
</organism>
<dbReference type="Gene3D" id="3.40.50.2300">
    <property type="match status" value="1"/>
</dbReference>